<dbReference type="AlphaFoldDB" id="A0A7K3QWL2"/>
<evidence type="ECO:0000313" key="1">
    <source>
        <dbReference type="EMBL" id="NEB94266.1"/>
    </source>
</evidence>
<comment type="caution">
    <text evidence="1">The sequence shown here is derived from an EMBL/GenBank/DDBJ whole genome shotgun (WGS) entry which is preliminary data.</text>
</comment>
<dbReference type="Proteomes" id="UP000470520">
    <property type="component" value="Unassembled WGS sequence"/>
</dbReference>
<sequence>MGNRSAGSNGTSITVRDVGGYASALDLPSVRQLRKQLREARALRFLAPRGQRPDLAAIKRQLQHICETVDTFYQVLGPRNWVFHENLPVDAIAELLTSDGGPEAAEKAFIALYTDQDALALRLQMINKLSALRKRQHLILKAHEDYAAGRYYACIHLLLSVMDGFVNEFETVRRGLHARQAEDLHAWDSVVGHHMGLANAHKTFIKGKSATNDEPVYELYRNGIVHGSLLNYDNIVVATKAWNRLFAVVDWANATLKEKTPPPPRPTMRQLWQSLSELSRQQQANAAWKPHRVSADQAAFGQEETASATEQFLVAWTQRNYGRMAQWISQPIRDKHGAAMPREVRMLYADRPLSAFTVVTVDHIAPASCIVEVKLHLADQPDDHAIPATLRWLHEDDQGDPVASLLPGQWRLFCWEPHQFIPHPDLKGSSDV</sequence>
<accession>A0A7K3QWL2</accession>
<protein>
    <submittedName>
        <fullName evidence="1">Uncharacterized protein</fullName>
    </submittedName>
</protein>
<gene>
    <name evidence="1" type="ORF">G3I21_21695</name>
</gene>
<organism evidence="1 2">
    <name type="scientific">Streptomyces bauhiniae</name>
    <dbReference type="NCBI Taxonomy" id="2340725"/>
    <lineage>
        <taxon>Bacteria</taxon>
        <taxon>Bacillati</taxon>
        <taxon>Actinomycetota</taxon>
        <taxon>Actinomycetes</taxon>
        <taxon>Kitasatosporales</taxon>
        <taxon>Streptomycetaceae</taxon>
        <taxon>Streptomyces</taxon>
    </lineage>
</organism>
<evidence type="ECO:0000313" key="2">
    <source>
        <dbReference type="Proteomes" id="UP000470520"/>
    </source>
</evidence>
<name>A0A7K3QWL2_9ACTN</name>
<reference evidence="1 2" key="1">
    <citation type="submission" date="2020-01" db="EMBL/GenBank/DDBJ databases">
        <title>Insect and environment-associated Actinomycetes.</title>
        <authorList>
            <person name="Currrie C."/>
            <person name="Chevrette M."/>
            <person name="Carlson C."/>
            <person name="Stubbendieck R."/>
            <person name="Wendt-Pienkowski E."/>
        </authorList>
    </citation>
    <scope>NUCLEOTIDE SEQUENCE [LARGE SCALE GENOMIC DNA]</scope>
    <source>
        <strain evidence="1 2">SID7754</strain>
    </source>
</reference>
<dbReference type="EMBL" id="JAAGMR010000242">
    <property type="protein sequence ID" value="NEB94266.1"/>
    <property type="molecule type" value="Genomic_DNA"/>
</dbReference>
<dbReference type="RefSeq" id="WP_164191252.1">
    <property type="nucleotide sequence ID" value="NZ_JAAGMR010000242.1"/>
</dbReference>
<proteinExistence type="predicted"/>